<dbReference type="SUPFAM" id="SSF46785">
    <property type="entry name" value="Winged helix' DNA-binding domain"/>
    <property type="match status" value="1"/>
</dbReference>
<dbReference type="Proteomes" id="UP000183615">
    <property type="component" value="Unassembled WGS sequence"/>
</dbReference>
<comment type="caution">
    <text evidence="5">The sequence shown here is derived from an EMBL/GenBank/DDBJ whole genome shotgun (WGS) entry which is preliminary data.</text>
</comment>
<dbReference type="EMBL" id="MIYZ01000003">
    <property type="protein sequence ID" value="OIR22949.1"/>
    <property type="molecule type" value="Genomic_DNA"/>
</dbReference>
<evidence type="ECO:0000256" key="3">
    <source>
        <dbReference type="ARBA" id="ARBA00023163"/>
    </source>
</evidence>
<evidence type="ECO:0000256" key="1">
    <source>
        <dbReference type="ARBA" id="ARBA00023015"/>
    </source>
</evidence>
<evidence type="ECO:0000256" key="2">
    <source>
        <dbReference type="ARBA" id="ARBA00023125"/>
    </source>
</evidence>
<reference evidence="5 6" key="1">
    <citation type="submission" date="2016-08" db="EMBL/GenBank/DDBJ databases">
        <title>New Insights into Marine Group III Euryarchaeota, from dark to light.</title>
        <authorList>
            <person name="Haro-Moreno J.M."/>
            <person name="Rodriguez-Valera F."/>
            <person name="Lopez-Garcia P."/>
            <person name="Moreira D."/>
            <person name="Martin-Cuadrado A.B."/>
        </authorList>
    </citation>
    <scope>NUCLEOTIDE SEQUENCE [LARGE SCALE GENOMIC DNA]</scope>
    <source>
        <strain evidence="5">CG-Epi2</strain>
    </source>
</reference>
<organism evidence="5 6">
    <name type="scientific">Marine Group III euryarchaeote CG-Epi2</name>
    <dbReference type="NCBI Taxonomy" id="1888996"/>
    <lineage>
        <taxon>Archaea</taxon>
        <taxon>Methanobacteriati</taxon>
        <taxon>Thermoplasmatota</taxon>
        <taxon>Thermoplasmata</taxon>
        <taxon>Candidatus Thermoprofundales</taxon>
    </lineage>
</organism>
<keyword evidence="1" id="KW-0805">Transcription regulation</keyword>
<dbReference type="AlphaFoldDB" id="A0A1J5U2E3"/>
<evidence type="ECO:0000313" key="6">
    <source>
        <dbReference type="Proteomes" id="UP000183615"/>
    </source>
</evidence>
<keyword evidence="2" id="KW-0238">DNA-binding</keyword>
<evidence type="ECO:0000259" key="4">
    <source>
        <dbReference type="PROSITE" id="PS51118"/>
    </source>
</evidence>
<dbReference type="Gene3D" id="1.10.10.10">
    <property type="entry name" value="Winged helix-like DNA-binding domain superfamily/Winged helix DNA-binding domain"/>
    <property type="match status" value="1"/>
</dbReference>
<accession>A0A1J5U2E3</accession>
<dbReference type="InterPro" id="IPR036388">
    <property type="entry name" value="WH-like_DNA-bd_sf"/>
</dbReference>
<dbReference type="InterPro" id="IPR036390">
    <property type="entry name" value="WH_DNA-bd_sf"/>
</dbReference>
<dbReference type="PANTHER" id="PTHR33204:SF18">
    <property type="entry name" value="TRANSCRIPTIONAL REGULATORY PROTEIN"/>
    <property type="match status" value="1"/>
</dbReference>
<dbReference type="CDD" id="cd00090">
    <property type="entry name" value="HTH_ARSR"/>
    <property type="match status" value="1"/>
</dbReference>
<dbReference type="PROSITE" id="PS51118">
    <property type="entry name" value="HTH_HXLR"/>
    <property type="match status" value="1"/>
</dbReference>
<protein>
    <recommendedName>
        <fullName evidence="4">HTH hxlR-type domain-containing protein</fullName>
    </recommendedName>
</protein>
<dbReference type="InterPro" id="IPR011991">
    <property type="entry name" value="ArsR-like_HTH"/>
</dbReference>
<evidence type="ECO:0000313" key="5">
    <source>
        <dbReference type="EMBL" id="OIR22949.1"/>
    </source>
</evidence>
<sequence length="112" mass="13019">MQLEQQIKPFCIKSEAGKFIGLLGKAHVLHIMYILGESKVPIRFNELKRRLNVTSTTLSRRLEDLEEAGVVNRKIYAEVPLRVEYKSTKVADDLRLILRDLFKWIKSSYSVK</sequence>
<gene>
    <name evidence="5" type="ORF">BET99_03070</name>
</gene>
<dbReference type="PANTHER" id="PTHR33204">
    <property type="entry name" value="TRANSCRIPTIONAL REGULATOR, MARR FAMILY"/>
    <property type="match status" value="1"/>
</dbReference>
<keyword evidence="3" id="KW-0804">Transcription</keyword>
<dbReference type="GO" id="GO:0003677">
    <property type="term" value="F:DNA binding"/>
    <property type="evidence" value="ECO:0007669"/>
    <property type="project" value="UniProtKB-KW"/>
</dbReference>
<feature type="domain" description="HTH hxlR-type" evidence="4">
    <location>
        <begin position="11"/>
        <end position="112"/>
    </location>
</feature>
<dbReference type="Pfam" id="PF01638">
    <property type="entry name" value="HxlR"/>
    <property type="match status" value="1"/>
</dbReference>
<proteinExistence type="predicted"/>
<name>A0A1J5U2E3_9ARCH</name>
<dbReference type="InterPro" id="IPR002577">
    <property type="entry name" value="HTH_HxlR"/>
</dbReference>